<comment type="caution">
    <text evidence="5">The sequence shown here is derived from an EMBL/GenBank/DDBJ whole genome shotgun (WGS) entry which is preliminary data.</text>
</comment>
<evidence type="ECO:0008006" key="7">
    <source>
        <dbReference type="Google" id="ProtNLM"/>
    </source>
</evidence>
<dbReference type="Pfam" id="PF13086">
    <property type="entry name" value="AAA_11"/>
    <property type="match status" value="1"/>
</dbReference>
<dbReference type="InterPro" id="IPR045055">
    <property type="entry name" value="DNA2/NAM7-like"/>
</dbReference>
<dbReference type="SUPFAM" id="SSF52540">
    <property type="entry name" value="P-loop containing nucleoside triphosphate hydrolases"/>
    <property type="match status" value="1"/>
</dbReference>
<evidence type="ECO:0000256" key="1">
    <source>
        <dbReference type="ARBA" id="ARBA00022806"/>
    </source>
</evidence>
<keyword evidence="1" id="KW-0347">Helicase</keyword>
<dbReference type="InterPro" id="IPR041679">
    <property type="entry name" value="DNA2/NAM7-like_C"/>
</dbReference>
<dbReference type="CDD" id="cd18808">
    <property type="entry name" value="SF1_C_Upf1"/>
    <property type="match status" value="1"/>
</dbReference>
<name>A0AAN8NDZ5_9PEZI</name>
<organism evidence="5 6">
    <name type="scientific">Arthrobotrys conoides</name>
    <dbReference type="NCBI Taxonomy" id="74498"/>
    <lineage>
        <taxon>Eukaryota</taxon>
        <taxon>Fungi</taxon>
        <taxon>Dikarya</taxon>
        <taxon>Ascomycota</taxon>
        <taxon>Pezizomycotina</taxon>
        <taxon>Orbiliomycetes</taxon>
        <taxon>Orbiliales</taxon>
        <taxon>Orbiliaceae</taxon>
        <taxon>Arthrobotrys</taxon>
    </lineage>
</organism>
<dbReference type="EMBL" id="JAVHJM010000005">
    <property type="protein sequence ID" value="KAK6513691.1"/>
    <property type="molecule type" value="Genomic_DNA"/>
</dbReference>
<dbReference type="Gene3D" id="3.40.50.300">
    <property type="entry name" value="P-loop containing nucleotide triphosphate hydrolases"/>
    <property type="match status" value="2"/>
</dbReference>
<evidence type="ECO:0000256" key="2">
    <source>
        <dbReference type="SAM" id="MobiDB-lite"/>
    </source>
</evidence>
<feature type="domain" description="DNA2/NAM7 helicase-like C-terminal" evidence="4">
    <location>
        <begin position="809"/>
        <end position="1001"/>
    </location>
</feature>
<dbReference type="GO" id="GO:0001147">
    <property type="term" value="F:transcription termination site sequence-specific DNA binding"/>
    <property type="evidence" value="ECO:0007669"/>
    <property type="project" value="TreeGrafter"/>
</dbReference>
<keyword evidence="1" id="KW-0378">Hydrolase</keyword>
<feature type="domain" description="DNA2/NAM7 helicase helicase" evidence="3">
    <location>
        <begin position="437"/>
        <end position="767"/>
    </location>
</feature>
<dbReference type="Pfam" id="PF13087">
    <property type="entry name" value="AAA_12"/>
    <property type="match status" value="1"/>
</dbReference>
<evidence type="ECO:0000259" key="4">
    <source>
        <dbReference type="Pfam" id="PF13087"/>
    </source>
</evidence>
<dbReference type="InterPro" id="IPR041677">
    <property type="entry name" value="DNA2/NAM7_AAA_11"/>
</dbReference>
<evidence type="ECO:0000313" key="6">
    <source>
        <dbReference type="Proteomes" id="UP001307849"/>
    </source>
</evidence>
<keyword evidence="1" id="KW-0067">ATP-binding</keyword>
<gene>
    <name evidence="5" type="ORF">TWF506_008130</name>
</gene>
<evidence type="ECO:0000313" key="5">
    <source>
        <dbReference type="EMBL" id="KAK6513691.1"/>
    </source>
</evidence>
<reference evidence="5 6" key="1">
    <citation type="submission" date="2019-10" db="EMBL/GenBank/DDBJ databases">
        <authorList>
            <person name="Palmer J.M."/>
        </authorList>
    </citation>
    <scope>NUCLEOTIDE SEQUENCE [LARGE SCALE GENOMIC DNA]</scope>
    <source>
        <strain evidence="5 6">TWF506</strain>
    </source>
</reference>
<dbReference type="GO" id="GO:0016604">
    <property type="term" value="C:nuclear body"/>
    <property type="evidence" value="ECO:0007669"/>
    <property type="project" value="TreeGrafter"/>
</dbReference>
<dbReference type="InterPro" id="IPR027417">
    <property type="entry name" value="P-loop_NTPase"/>
</dbReference>
<dbReference type="GO" id="GO:0006369">
    <property type="term" value="P:termination of RNA polymerase II transcription"/>
    <property type="evidence" value="ECO:0007669"/>
    <property type="project" value="TreeGrafter"/>
</dbReference>
<sequence>MAEHTAYQFPEHKPGLDAPVKKQPQKRTHLIFNQRYKPTSIVLTPRSGHPEKTLDLLTSTETTNVRFKLMAEPSGFKTFCLFCDIPTKSDPNYRAEIQFTQCDDDNVNIRAELFLLDGTSWTPRDGEKPDMSQCYMRIRIVFDQAYSRLPPQQDRIEPSSLDCRILDSIATIRGSLDIRVKPWMMLYDWILNIHEPLSISYHQKVLTRWWRDRKEFQTTWLPMVKKEYELTKEDKEKSTLSDLLAEFEEIQVFTAGEIKRMKETRFQGSFPDMVGGKPRFAFRVTLRPSLNFKLPMDRQNQPLKFECKEGDKFRLRWLVPGERGRYHSLEGTVSAEDEHRCETSPTILVSMGIIIKSEIDPRKATIFDLEMIADRTIYDRQVAAISHLAKPRTRGTPSTLKPEEVFLLGTPASQIPLKMNLVNFYEIWHRSLLAGGLDAYQTTAAMNCLQYNASVLQGPPGSGKSFTLIQTVIAFFRAQFALATRETELDIERREKEEQEVAKQGAPAIDRYHDLRNIETEDVADITKPERPKRGSVLEEWYKKCPHVLVTASSNYAVNQLLEIWHHLVNQPAYRDVLQNIDSLVVRYLAENLYQTRPDNCPVAASRSKNYDYDDVSVDDDDDDIPDDDYDFDDRWSWPLLLESRNSTKTQFPCKYSYIAKQEQQEGFRNFLNLKRRVAAGRISRGIRSNIHKIRAEMDRHIFCEALLVFATTSSSSADPIKVHFCPDVVFVDEAGQLSEIETCVAIAHPSVRQVVLAGDQTQLSPINSHQIPFFQMSGLEKIANIIDIEGRVSAPSAVPGQTELGPKWTLLRKNYRSVRGIVEPVSKMFYRGLLQHTIENKEEADIFTKIWTEGCTQTDPPSKASCILWHDVPRNSVINDPASMRKINHYSARAIVRLLSLIESRSSTHEISPAEIVVIAMYSAQVGVIKDLIRENLEGRMRYVRVTTVNGFQGRECPYVIVDLVRSTIRDSRILGFLRDHRRINVAISRAEFKTIIFGDISMYGQSEAFEYGERSKCLFDLAQGVLSRKNQSLLPY</sequence>
<keyword evidence="6" id="KW-1185">Reference proteome</keyword>
<dbReference type="AlphaFoldDB" id="A0AAN8NDZ5"/>
<dbReference type="GO" id="GO:0004386">
    <property type="term" value="F:helicase activity"/>
    <property type="evidence" value="ECO:0007669"/>
    <property type="project" value="InterPro"/>
</dbReference>
<dbReference type="PANTHER" id="PTHR10887:SF495">
    <property type="entry name" value="HELICASE SENATAXIN ISOFORM X1-RELATED"/>
    <property type="match status" value="1"/>
</dbReference>
<proteinExistence type="predicted"/>
<protein>
    <recommendedName>
        <fullName evidence="7">DNA2/NAM7 helicase-like C-terminal domain-containing protein</fullName>
    </recommendedName>
</protein>
<accession>A0AAN8NDZ5</accession>
<keyword evidence="1" id="KW-0547">Nucleotide-binding</keyword>
<dbReference type="PANTHER" id="PTHR10887">
    <property type="entry name" value="DNA2/NAM7 HELICASE FAMILY"/>
    <property type="match status" value="1"/>
</dbReference>
<feature type="region of interest" description="Disordered" evidence="2">
    <location>
        <begin position="1"/>
        <end position="21"/>
    </location>
</feature>
<dbReference type="Proteomes" id="UP001307849">
    <property type="component" value="Unassembled WGS sequence"/>
</dbReference>
<evidence type="ECO:0000259" key="3">
    <source>
        <dbReference type="Pfam" id="PF13086"/>
    </source>
</evidence>
<dbReference type="InterPro" id="IPR047187">
    <property type="entry name" value="SF1_C_Upf1"/>
</dbReference>